<protein>
    <submittedName>
        <fullName evidence="2">Peptidase S8/S53 domain-containing protein</fullName>
    </submittedName>
</protein>
<organism evidence="1 2">
    <name type="scientific">Panagrolaimus sp. ES5</name>
    <dbReference type="NCBI Taxonomy" id="591445"/>
    <lineage>
        <taxon>Eukaryota</taxon>
        <taxon>Metazoa</taxon>
        <taxon>Ecdysozoa</taxon>
        <taxon>Nematoda</taxon>
        <taxon>Chromadorea</taxon>
        <taxon>Rhabditida</taxon>
        <taxon>Tylenchina</taxon>
        <taxon>Panagrolaimomorpha</taxon>
        <taxon>Panagrolaimoidea</taxon>
        <taxon>Panagrolaimidae</taxon>
        <taxon>Panagrolaimus</taxon>
    </lineage>
</organism>
<dbReference type="Proteomes" id="UP000887579">
    <property type="component" value="Unplaced"/>
</dbReference>
<name>A0AC34FYY1_9BILA</name>
<evidence type="ECO:0000313" key="1">
    <source>
        <dbReference type="Proteomes" id="UP000887579"/>
    </source>
</evidence>
<reference evidence="2" key="1">
    <citation type="submission" date="2022-11" db="UniProtKB">
        <authorList>
            <consortium name="WormBaseParasite"/>
        </authorList>
    </citation>
    <scope>IDENTIFICATION</scope>
</reference>
<sequence length="423" mass="46871">MDGTTLELHTCHGYHGTSVAQIAAGYLPDDPKGCGIATDAQVIVFDYWKYTGNYITSFEEVFRKCVDLKVDVINVANKLDRDFKFMKMVIDMQIVVVYAAGNTGPLLASMKENPALPAQDLIVVGSALSSDCEPQHPKFKPVMLIDSARGPLENFGRGISLAAPGFAVVEASKWTSSDMIQVMGTSFAAPVIAGGISCLISALKSQSKKAINSGLLKMALQTSAVLPESFDGLSCGDGIPKLDLTFDFIIPDQASDENFIFNINTANIDKEICWSYAEIGGFFKHNDIEMKIFTIPVTVILPFSVPSNNVFKTEYVIKDRIPYRFFFDFDGLNCKMYATLLNGASGTLCVFHLNGNGEMLDKNEELQNDKKELVCEMYYKKQQEIVATFVSSDHKERRVEFEFTFTEVNALKKMVKNVTDKLR</sequence>
<proteinExistence type="predicted"/>
<evidence type="ECO:0000313" key="2">
    <source>
        <dbReference type="WBParaSite" id="ES5_v2.g22510.t1"/>
    </source>
</evidence>
<accession>A0AC34FYY1</accession>
<dbReference type="WBParaSite" id="ES5_v2.g22510.t1">
    <property type="protein sequence ID" value="ES5_v2.g22510.t1"/>
    <property type="gene ID" value="ES5_v2.g22510"/>
</dbReference>